<name>A0A834T4S9_9FABA</name>
<proteinExistence type="predicted"/>
<keyword evidence="2" id="KW-1185">Reference proteome</keyword>
<dbReference type="Proteomes" id="UP000634136">
    <property type="component" value="Unassembled WGS sequence"/>
</dbReference>
<protein>
    <submittedName>
        <fullName evidence="1">Uncharacterized protein</fullName>
    </submittedName>
</protein>
<comment type="caution">
    <text evidence="1">The sequence shown here is derived from an EMBL/GenBank/DDBJ whole genome shotgun (WGS) entry which is preliminary data.</text>
</comment>
<gene>
    <name evidence="1" type="ORF">G2W53_029157</name>
</gene>
<reference evidence="1" key="1">
    <citation type="submission" date="2020-09" db="EMBL/GenBank/DDBJ databases">
        <title>Genome-Enabled Discovery of Anthraquinone Biosynthesis in Senna tora.</title>
        <authorList>
            <person name="Kang S.-H."/>
            <person name="Pandey R.P."/>
            <person name="Lee C.-M."/>
            <person name="Sim J.-S."/>
            <person name="Jeong J.-T."/>
            <person name="Choi B.-S."/>
            <person name="Jung M."/>
            <person name="Ginzburg D."/>
            <person name="Zhao K."/>
            <person name="Won S.Y."/>
            <person name="Oh T.-J."/>
            <person name="Yu Y."/>
            <person name="Kim N.-H."/>
            <person name="Lee O.R."/>
            <person name="Lee T.-H."/>
            <person name="Bashyal P."/>
            <person name="Kim T.-S."/>
            <person name="Lee W.-H."/>
            <person name="Kawkins C."/>
            <person name="Kim C.-K."/>
            <person name="Kim J.S."/>
            <person name="Ahn B.O."/>
            <person name="Rhee S.Y."/>
            <person name="Sohng J.K."/>
        </authorList>
    </citation>
    <scope>NUCLEOTIDE SEQUENCE</scope>
    <source>
        <tissue evidence="1">Leaf</tissue>
    </source>
</reference>
<evidence type="ECO:0000313" key="1">
    <source>
        <dbReference type="EMBL" id="KAF7815188.1"/>
    </source>
</evidence>
<accession>A0A834T4S9</accession>
<dbReference type="AlphaFoldDB" id="A0A834T4S9"/>
<dbReference type="EMBL" id="JAAIUW010000009">
    <property type="protein sequence ID" value="KAF7815188.1"/>
    <property type="molecule type" value="Genomic_DNA"/>
</dbReference>
<evidence type="ECO:0000313" key="2">
    <source>
        <dbReference type="Proteomes" id="UP000634136"/>
    </source>
</evidence>
<sequence>METESCYCSPYAPFVENFEEQDSKIIKLLQQHLYGAAEASRRGSTGNSRIH</sequence>
<organism evidence="1 2">
    <name type="scientific">Senna tora</name>
    <dbReference type="NCBI Taxonomy" id="362788"/>
    <lineage>
        <taxon>Eukaryota</taxon>
        <taxon>Viridiplantae</taxon>
        <taxon>Streptophyta</taxon>
        <taxon>Embryophyta</taxon>
        <taxon>Tracheophyta</taxon>
        <taxon>Spermatophyta</taxon>
        <taxon>Magnoliopsida</taxon>
        <taxon>eudicotyledons</taxon>
        <taxon>Gunneridae</taxon>
        <taxon>Pentapetalae</taxon>
        <taxon>rosids</taxon>
        <taxon>fabids</taxon>
        <taxon>Fabales</taxon>
        <taxon>Fabaceae</taxon>
        <taxon>Caesalpinioideae</taxon>
        <taxon>Cassia clade</taxon>
        <taxon>Senna</taxon>
    </lineage>
</organism>